<evidence type="ECO:0000259" key="1">
    <source>
        <dbReference type="Pfam" id="PF26035"/>
    </source>
</evidence>
<feature type="domain" description="DUF8185" evidence="2">
    <location>
        <begin position="115"/>
        <end position="221"/>
    </location>
</feature>
<dbReference type="RefSeq" id="WP_086998171.1">
    <property type="nucleotide sequence ID" value="NZ_FUHW01000028.1"/>
</dbReference>
<evidence type="ECO:0000313" key="4">
    <source>
        <dbReference type="Proteomes" id="UP000195913"/>
    </source>
</evidence>
<evidence type="ECO:0000313" key="3">
    <source>
        <dbReference type="EMBL" id="SJM64098.1"/>
    </source>
</evidence>
<dbReference type="Pfam" id="PF26572">
    <property type="entry name" value="DUF8185"/>
    <property type="match status" value="1"/>
</dbReference>
<gene>
    <name evidence="3" type="ORF">FM101_08350</name>
</gene>
<dbReference type="EMBL" id="FUHW01000028">
    <property type="protein sequence ID" value="SJM64098.1"/>
    <property type="molecule type" value="Genomic_DNA"/>
</dbReference>
<evidence type="ECO:0000259" key="2">
    <source>
        <dbReference type="Pfam" id="PF26572"/>
    </source>
</evidence>
<name>A0A1R4G7D4_9MICC</name>
<organism evidence="3 4">
    <name type="scientific">Arthrobacter rhombi</name>
    <dbReference type="NCBI Taxonomy" id="71253"/>
    <lineage>
        <taxon>Bacteria</taxon>
        <taxon>Bacillati</taxon>
        <taxon>Actinomycetota</taxon>
        <taxon>Actinomycetes</taxon>
        <taxon>Micrococcales</taxon>
        <taxon>Micrococcaceae</taxon>
        <taxon>Arthrobacter</taxon>
    </lineage>
</organism>
<proteinExistence type="predicted"/>
<accession>A0A1R4G7D4</accession>
<dbReference type="Pfam" id="PF26035">
    <property type="entry name" value="DUF8010"/>
    <property type="match status" value="1"/>
</dbReference>
<protein>
    <submittedName>
        <fullName evidence="3">Uncharacterized protein</fullName>
    </submittedName>
</protein>
<dbReference type="InterPro" id="IPR058498">
    <property type="entry name" value="DUF8185"/>
</dbReference>
<dbReference type="AlphaFoldDB" id="A0A1R4G7D4"/>
<sequence>MLHDTLPLADADTMTDLRTFLARARTVEDGQVRLQAVRTALAVYVPVLAQEAIAAVTPTVLGLRVAQLATPEADGFEAVYELGALTDRLARVEESETILALPPAESRAAWAGITPPLTGWEERGAYDDDELRRQAEAGMRSVAEAVPTSVGRPVLDTVRGRIWSAPVTGTGPAEIELPLGAAFAAHTLGFLRPGGSSRLFGQGRWLRLSSSGGHTLIRHAAQLL</sequence>
<feature type="domain" description="DUF8010" evidence="1">
    <location>
        <begin position="3"/>
        <end position="110"/>
    </location>
</feature>
<dbReference type="Proteomes" id="UP000195913">
    <property type="component" value="Unassembled WGS sequence"/>
</dbReference>
<dbReference type="InterPro" id="IPR058323">
    <property type="entry name" value="DUF8010"/>
</dbReference>
<reference evidence="3 4" key="1">
    <citation type="submission" date="2017-02" db="EMBL/GenBank/DDBJ databases">
        <authorList>
            <person name="Peterson S.W."/>
        </authorList>
    </citation>
    <scope>NUCLEOTIDE SEQUENCE [LARGE SCALE GENOMIC DNA]</scope>
    <source>
        <strain evidence="3 4">B Ar 00.02</strain>
    </source>
</reference>
<keyword evidence="4" id="KW-1185">Reference proteome</keyword>